<name>A0A9E5JSE4_9GAMM</name>
<keyword evidence="2" id="KW-1185">Reference proteome</keyword>
<accession>A0A9E5JSE4</accession>
<gene>
    <name evidence="1" type="ORF">G8770_03090</name>
</gene>
<protein>
    <submittedName>
        <fullName evidence="1">DUF1289 domain-containing protein</fullName>
    </submittedName>
</protein>
<dbReference type="RefSeq" id="WP_167181667.1">
    <property type="nucleotide sequence ID" value="NZ_JAAONZ010000002.1"/>
</dbReference>
<proteinExistence type="predicted"/>
<dbReference type="Pfam" id="PF06945">
    <property type="entry name" value="DUF1289"/>
    <property type="match status" value="1"/>
</dbReference>
<dbReference type="PANTHER" id="PTHR35175">
    <property type="entry name" value="DUF1289 DOMAIN-CONTAINING PROTEIN"/>
    <property type="match status" value="1"/>
</dbReference>
<evidence type="ECO:0000313" key="1">
    <source>
        <dbReference type="EMBL" id="NHO64531.1"/>
    </source>
</evidence>
<dbReference type="PANTHER" id="PTHR35175:SF2">
    <property type="entry name" value="DUF1289 DOMAIN-CONTAINING PROTEIN"/>
    <property type="match status" value="1"/>
</dbReference>
<reference evidence="1" key="1">
    <citation type="submission" date="2020-03" db="EMBL/GenBank/DDBJ databases">
        <authorList>
            <person name="Guo F."/>
        </authorList>
    </citation>
    <scope>NUCLEOTIDE SEQUENCE</scope>
    <source>
        <strain evidence="1">JCM 30134</strain>
    </source>
</reference>
<evidence type="ECO:0000313" key="2">
    <source>
        <dbReference type="Proteomes" id="UP000787472"/>
    </source>
</evidence>
<dbReference type="InterPro" id="IPR010710">
    <property type="entry name" value="DUF1289"/>
</dbReference>
<dbReference type="Proteomes" id="UP000787472">
    <property type="component" value="Unassembled WGS sequence"/>
</dbReference>
<dbReference type="EMBL" id="JAAONZ010000002">
    <property type="protein sequence ID" value="NHO64531.1"/>
    <property type="molecule type" value="Genomic_DNA"/>
</dbReference>
<comment type="caution">
    <text evidence="1">The sequence shown here is derived from an EMBL/GenBank/DDBJ whole genome shotgun (WGS) entry which is preliminary data.</text>
</comment>
<organism evidence="1 2">
    <name type="scientific">Pseudomaricurvus hydrocarbonicus</name>
    <dbReference type="NCBI Taxonomy" id="1470433"/>
    <lineage>
        <taxon>Bacteria</taxon>
        <taxon>Pseudomonadati</taxon>
        <taxon>Pseudomonadota</taxon>
        <taxon>Gammaproteobacteria</taxon>
        <taxon>Cellvibrionales</taxon>
        <taxon>Cellvibrionaceae</taxon>
        <taxon>Pseudomaricurvus</taxon>
    </lineage>
</organism>
<sequence length="64" mass="7438">MTDQAKPVKSPCVHICALNEEDVCQGCYRTGNEISRWGRYSNDERREVLKLSFERARKSNPFMS</sequence>
<dbReference type="AlphaFoldDB" id="A0A9E5JSE4"/>